<dbReference type="PANTHER" id="PTHR10218">
    <property type="entry name" value="GTP-BINDING PROTEIN ALPHA SUBUNIT"/>
    <property type="match status" value="1"/>
</dbReference>
<proteinExistence type="predicted"/>
<dbReference type="PANTHER" id="PTHR10218:SF67">
    <property type="entry name" value="GUANINE NUCLEOTIDE-BINDING PROTEIN G(T) SUBUNIT ALPHA-1"/>
    <property type="match status" value="1"/>
</dbReference>
<reference evidence="13" key="1">
    <citation type="submission" date="2025-08" db="UniProtKB">
        <authorList>
            <consortium name="Ensembl"/>
        </authorList>
    </citation>
    <scope>IDENTIFICATION</scope>
</reference>
<dbReference type="GO" id="GO:0001664">
    <property type="term" value="F:G protein-coupled receptor binding"/>
    <property type="evidence" value="ECO:0007669"/>
    <property type="project" value="TreeGrafter"/>
</dbReference>
<dbReference type="InterPro" id="IPR011025">
    <property type="entry name" value="GproteinA_insert"/>
</dbReference>
<feature type="binding site" evidence="10">
    <location>
        <begin position="255"/>
        <end position="258"/>
    </location>
    <ligand>
        <name>GTP</name>
        <dbReference type="ChEBI" id="CHEBI:37565"/>
    </ligand>
</feature>
<feature type="binding site" evidence="10">
    <location>
        <begin position="161"/>
        <end position="167"/>
    </location>
    <ligand>
        <name>GTP</name>
        <dbReference type="ChEBI" id="CHEBI:37565"/>
    </ligand>
</feature>
<dbReference type="GO" id="GO:0005737">
    <property type="term" value="C:cytoplasm"/>
    <property type="evidence" value="ECO:0007669"/>
    <property type="project" value="TreeGrafter"/>
</dbReference>
<feature type="compositionally biased region" description="Basic and acidic residues" evidence="12">
    <location>
        <begin position="7"/>
        <end position="21"/>
    </location>
</feature>
<dbReference type="SUPFAM" id="SSF47895">
    <property type="entry name" value="Transducin (alpha subunit), insertion domain"/>
    <property type="match status" value="1"/>
</dbReference>
<dbReference type="GO" id="GO:0003924">
    <property type="term" value="F:GTPase activity"/>
    <property type="evidence" value="ECO:0007669"/>
    <property type="project" value="InterPro"/>
</dbReference>
<dbReference type="PROSITE" id="PS51882">
    <property type="entry name" value="G_ALPHA"/>
    <property type="match status" value="1"/>
</dbReference>
<keyword evidence="9" id="KW-0844">Vision</keyword>
<dbReference type="Proteomes" id="UP000694428">
    <property type="component" value="Unplaced"/>
</dbReference>
<dbReference type="GO" id="GO:0005525">
    <property type="term" value="F:GTP binding"/>
    <property type="evidence" value="ECO:0007669"/>
    <property type="project" value="UniProtKB-KW"/>
</dbReference>
<keyword evidence="4 10" id="KW-0547">Nucleotide-binding</keyword>
<dbReference type="CDD" id="cd00066">
    <property type="entry name" value="G-alpha"/>
    <property type="match status" value="1"/>
</dbReference>
<dbReference type="PRINTS" id="PR00318">
    <property type="entry name" value="GPROTEINA"/>
</dbReference>
<evidence type="ECO:0000256" key="3">
    <source>
        <dbReference type="ARBA" id="ARBA00022723"/>
    </source>
</evidence>
<keyword evidence="2" id="KW-0519">Myristate</keyword>
<keyword evidence="3 11" id="KW-0479">Metal-binding</keyword>
<dbReference type="Gene3D" id="3.40.50.300">
    <property type="entry name" value="P-loop containing nucleotide triphosphate hydrolases"/>
    <property type="match status" value="2"/>
</dbReference>
<dbReference type="Ensembl" id="ENSPSTT00000026048.1">
    <property type="protein sequence ID" value="ENSPSTP00000024755.1"/>
    <property type="gene ID" value="ENSPSTG00000018261.1"/>
</dbReference>
<dbReference type="Pfam" id="PF00503">
    <property type="entry name" value="G-alpha"/>
    <property type="match status" value="2"/>
</dbReference>
<evidence type="ECO:0000313" key="13">
    <source>
        <dbReference type="Ensembl" id="ENSPSTP00000024755.1"/>
    </source>
</evidence>
<evidence type="ECO:0008006" key="15">
    <source>
        <dbReference type="Google" id="ProtNLM"/>
    </source>
</evidence>
<keyword evidence="5 11" id="KW-0460">Magnesium</keyword>
<dbReference type="GO" id="GO:0046872">
    <property type="term" value="F:metal ion binding"/>
    <property type="evidence" value="ECO:0007669"/>
    <property type="project" value="UniProtKB-KW"/>
</dbReference>
<keyword evidence="8" id="KW-0449">Lipoprotein</keyword>
<evidence type="ECO:0000256" key="12">
    <source>
        <dbReference type="SAM" id="MobiDB-lite"/>
    </source>
</evidence>
<evidence type="ECO:0000256" key="4">
    <source>
        <dbReference type="ARBA" id="ARBA00022741"/>
    </source>
</evidence>
<sequence>MGAGASAEEKHSRELEKKLKEDAEKDARTVKLLLLGAGESGKSTIVKQMKIIHQDGYSLEECLEFIAIIYSNTLQSMLAIVRAMTTLNIQYGDSARQVRDPRHGVWSCTPVPIPTEIVRAGWAGGWGHPWWDMPHAVPTSYLSDLERLVTPGYVPTEQDVLRSRVKTTGIIETQFSFKDLNFRMFDVGGQRSERKKWIHCFEGVTCIIFIAALSAYDMVLVEDDEVNRMHESLHLFNSICNHRYFATTSIVLFLNKKDVFLEKIKKAHLSICFPDYDGPNTYDDAGNYIKLQFLELNMRRDVKEIYSHMTCATDTENVKFVFDAVTDIIIKENLKDCGLF</sequence>
<feature type="binding site" evidence="10">
    <location>
        <begin position="39"/>
        <end position="44"/>
    </location>
    <ligand>
        <name>GTP</name>
        <dbReference type="ChEBI" id="CHEBI:37565"/>
    </ligand>
</feature>
<dbReference type="InterPro" id="IPR027417">
    <property type="entry name" value="P-loop_NTPase"/>
</dbReference>
<evidence type="ECO:0000256" key="9">
    <source>
        <dbReference type="ARBA" id="ARBA00023305"/>
    </source>
</evidence>
<dbReference type="FunFam" id="3.40.50.300:FF:000720">
    <property type="entry name" value="Guanine nucleotide-binding protein G(k) subunit alpha"/>
    <property type="match status" value="1"/>
</dbReference>
<dbReference type="SUPFAM" id="SSF52540">
    <property type="entry name" value="P-loop containing nucleoside triphosphate hydrolases"/>
    <property type="match status" value="1"/>
</dbReference>
<keyword evidence="14" id="KW-1185">Reference proteome</keyword>
<keyword evidence="1" id="KW-0716">Sensory transduction</keyword>
<name>A0A8C9G809_PAVCR</name>
<dbReference type="GO" id="GO:0050908">
    <property type="term" value="P:detection of light stimulus involved in visual perception"/>
    <property type="evidence" value="ECO:0007669"/>
    <property type="project" value="TreeGrafter"/>
</dbReference>
<evidence type="ECO:0000256" key="7">
    <source>
        <dbReference type="ARBA" id="ARBA00023224"/>
    </source>
</evidence>
<dbReference type="GO" id="GO:0007188">
    <property type="term" value="P:adenylate cyclase-modulating G protein-coupled receptor signaling pathway"/>
    <property type="evidence" value="ECO:0007669"/>
    <property type="project" value="InterPro"/>
</dbReference>
<evidence type="ECO:0000256" key="8">
    <source>
        <dbReference type="ARBA" id="ARBA00023288"/>
    </source>
</evidence>
<keyword evidence="6 10" id="KW-0342">GTP-binding</keyword>
<dbReference type="Gene3D" id="1.10.400.10">
    <property type="entry name" value="GI Alpha 1, domain 2-like"/>
    <property type="match status" value="2"/>
</dbReference>
<evidence type="ECO:0000256" key="2">
    <source>
        <dbReference type="ARBA" id="ARBA00022707"/>
    </source>
</evidence>
<evidence type="ECO:0000313" key="14">
    <source>
        <dbReference type="Proteomes" id="UP000694428"/>
    </source>
</evidence>
<dbReference type="GO" id="GO:0031683">
    <property type="term" value="F:G-protein beta/gamma-subunit complex binding"/>
    <property type="evidence" value="ECO:0007669"/>
    <property type="project" value="InterPro"/>
</dbReference>
<dbReference type="FunFam" id="3.40.50.300:FF:000256">
    <property type="entry name" value="Guanine nucleotide-binding protein G(t) subunit alpha"/>
    <property type="match status" value="1"/>
</dbReference>
<organism evidence="13 14">
    <name type="scientific">Pavo cristatus</name>
    <name type="common">Indian peafowl</name>
    <name type="synonym">Blue peafowl</name>
    <dbReference type="NCBI Taxonomy" id="9049"/>
    <lineage>
        <taxon>Eukaryota</taxon>
        <taxon>Metazoa</taxon>
        <taxon>Chordata</taxon>
        <taxon>Craniata</taxon>
        <taxon>Vertebrata</taxon>
        <taxon>Euteleostomi</taxon>
        <taxon>Archelosauria</taxon>
        <taxon>Archosauria</taxon>
        <taxon>Dinosauria</taxon>
        <taxon>Saurischia</taxon>
        <taxon>Theropoda</taxon>
        <taxon>Coelurosauria</taxon>
        <taxon>Aves</taxon>
        <taxon>Neognathae</taxon>
        <taxon>Galloanserae</taxon>
        <taxon>Galliformes</taxon>
        <taxon>Phasianidae</taxon>
        <taxon>Phasianinae</taxon>
        <taxon>Pavo</taxon>
    </lineage>
</organism>
<evidence type="ECO:0000256" key="6">
    <source>
        <dbReference type="ARBA" id="ARBA00023134"/>
    </source>
</evidence>
<dbReference type="GO" id="GO:0005834">
    <property type="term" value="C:heterotrimeric G-protein complex"/>
    <property type="evidence" value="ECO:0007669"/>
    <property type="project" value="TreeGrafter"/>
</dbReference>
<evidence type="ECO:0000256" key="5">
    <source>
        <dbReference type="ARBA" id="ARBA00022842"/>
    </source>
</evidence>
<dbReference type="GO" id="GO:0007603">
    <property type="term" value="P:phototransduction, visible light"/>
    <property type="evidence" value="ECO:0007669"/>
    <property type="project" value="TreeGrafter"/>
</dbReference>
<feature type="binding site" evidence="10">
    <location>
        <position position="312"/>
    </location>
    <ligand>
        <name>GTP</name>
        <dbReference type="ChEBI" id="CHEBI:37565"/>
    </ligand>
</feature>
<reference evidence="13" key="2">
    <citation type="submission" date="2025-09" db="UniProtKB">
        <authorList>
            <consortium name="Ensembl"/>
        </authorList>
    </citation>
    <scope>IDENTIFICATION</scope>
</reference>
<dbReference type="InterPro" id="IPR001019">
    <property type="entry name" value="Gprotein_alpha_su"/>
</dbReference>
<dbReference type="InterPro" id="IPR001408">
    <property type="entry name" value="Gprotein_alpha_I"/>
</dbReference>
<keyword evidence="7" id="KW-0807">Transducer</keyword>
<dbReference type="SMART" id="SM00275">
    <property type="entry name" value="G_alpha"/>
    <property type="match status" value="1"/>
</dbReference>
<feature type="binding site" evidence="11">
    <location>
        <position position="167"/>
    </location>
    <ligand>
        <name>Mg(2+)</name>
        <dbReference type="ChEBI" id="CHEBI:18420"/>
    </ligand>
</feature>
<protein>
    <recommendedName>
        <fullName evidence="15">Guanine nucleotide-binding protein G(T) subunit alpha-1</fullName>
    </recommendedName>
</protein>
<accession>A0A8C9G809</accession>
<evidence type="ECO:0000256" key="11">
    <source>
        <dbReference type="PIRSR" id="PIRSR601019-2"/>
    </source>
</evidence>
<feature type="binding site" evidence="10">
    <location>
        <begin position="186"/>
        <end position="190"/>
    </location>
    <ligand>
        <name>GTP</name>
        <dbReference type="ChEBI" id="CHEBI:37565"/>
    </ligand>
</feature>
<dbReference type="AlphaFoldDB" id="A0A8C9G809"/>
<evidence type="ECO:0000256" key="1">
    <source>
        <dbReference type="ARBA" id="ARBA00022606"/>
    </source>
</evidence>
<feature type="binding site" evidence="11">
    <location>
        <position position="43"/>
    </location>
    <ligand>
        <name>Mg(2+)</name>
        <dbReference type="ChEBI" id="CHEBI:18420"/>
    </ligand>
</feature>
<feature type="region of interest" description="Disordered" evidence="12">
    <location>
        <begin position="1"/>
        <end position="21"/>
    </location>
</feature>
<evidence type="ECO:0000256" key="10">
    <source>
        <dbReference type="PIRSR" id="PIRSR601019-1"/>
    </source>
</evidence>
<dbReference type="PRINTS" id="PR00441">
    <property type="entry name" value="GPROTEINAI"/>
</dbReference>